<dbReference type="EMBL" id="JABBWM010000046">
    <property type="protein sequence ID" value="KAG2102858.1"/>
    <property type="molecule type" value="Genomic_DNA"/>
</dbReference>
<evidence type="ECO:0000256" key="1">
    <source>
        <dbReference type="SAM" id="Phobius"/>
    </source>
</evidence>
<dbReference type="RefSeq" id="XP_041290325.1">
    <property type="nucleotide sequence ID" value="XM_041438049.1"/>
</dbReference>
<protein>
    <submittedName>
        <fullName evidence="3">Uncharacterized protein</fullName>
    </submittedName>
</protein>
<proteinExistence type="predicted"/>
<name>A0A9P7F2Z4_9AGAM</name>
<feature type="chain" id="PRO_5040328164" evidence="2">
    <location>
        <begin position="18"/>
        <end position="91"/>
    </location>
</feature>
<feature type="signal peptide" evidence="2">
    <location>
        <begin position="1"/>
        <end position="17"/>
    </location>
</feature>
<sequence length="91" mass="10568">MLCALPLFSFALASVWSLGPLSSLLFVSMGSWVGIRYYLFRDEICDQTNYRLYNVCILCSCLLVCYLALIIIYRYGYCAFIFCQLLYVFVH</sequence>
<organism evidence="3 4">
    <name type="scientific">Suillus discolor</name>
    <dbReference type="NCBI Taxonomy" id="1912936"/>
    <lineage>
        <taxon>Eukaryota</taxon>
        <taxon>Fungi</taxon>
        <taxon>Dikarya</taxon>
        <taxon>Basidiomycota</taxon>
        <taxon>Agaricomycotina</taxon>
        <taxon>Agaricomycetes</taxon>
        <taxon>Agaricomycetidae</taxon>
        <taxon>Boletales</taxon>
        <taxon>Suillineae</taxon>
        <taxon>Suillaceae</taxon>
        <taxon>Suillus</taxon>
    </lineage>
</organism>
<reference evidence="3" key="1">
    <citation type="journal article" date="2020" name="New Phytol.">
        <title>Comparative genomics reveals dynamic genome evolution in host specialist ectomycorrhizal fungi.</title>
        <authorList>
            <person name="Lofgren L.A."/>
            <person name="Nguyen N.H."/>
            <person name="Vilgalys R."/>
            <person name="Ruytinx J."/>
            <person name="Liao H.L."/>
            <person name="Branco S."/>
            <person name="Kuo A."/>
            <person name="LaButti K."/>
            <person name="Lipzen A."/>
            <person name="Andreopoulos W."/>
            <person name="Pangilinan J."/>
            <person name="Riley R."/>
            <person name="Hundley H."/>
            <person name="Na H."/>
            <person name="Barry K."/>
            <person name="Grigoriev I.V."/>
            <person name="Stajich J.E."/>
            <person name="Kennedy P.G."/>
        </authorList>
    </citation>
    <scope>NUCLEOTIDE SEQUENCE</scope>
    <source>
        <strain evidence="3">FC423</strain>
    </source>
</reference>
<evidence type="ECO:0000313" key="4">
    <source>
        <dbReference type="Proteomes" id="UP000823399"/>
    </source>
</evidence>
<keyword evidence="4" id="KW-1185">Reference proteome</keyword>
<dbReference type="OrthoDB" id="2668283at2759"/>
<keyword evidence="1" id="KW-0812">Transmembrane</keyword>
<dbReference type="GeneID" id="64700308"/>
<keyword evidence="1" id="KW-1133">Transmembrane helix</keyword>
<evidence type="ECO:0000313" key="3">
    <source>
        <dbReference type="EMBL" id="KAG2102858.1"/>
    </source>
</evidence>
<dbReference type="AlphaFoldDB" id="A0A9P7F2Z4"/>
<keyword evidence="2" id="KW-0732">Signal</keyword>
<feature type="transmembrane region" description="Helical" evidence="1">
    <location>
        <begin position="52"/>
        <end position="75"/>
    </location>
</feature>
<evidence type="ECO:0000256" key="2">
    <source>
        <dbReference type="SAM" id="SignalP"/>
    </source>
</evidence>
<gene>
    <name evidence="3" type="ORF">F5147DRAFT_707056</name>
</gene>
<comment type="caution">
    <text evidence="3">The sequence shown here is derived from an EMBL/GenBank/DDBJ whole genome shotgun (WGS) entry which is preliminary data.</text>
</comment>
<accession>A0A9P7F2Z4</accession>
<dbReference type="Proteomes" id="UP000823399">
    <property type="component" value="Unassembled WGS sequence"/>
</dbReference>
<feature type="transmembrane region" description="Helical" evidence="1">
    <location>
        <begin position="23"/>
        <end position="40"/>
    </location>
</feature>
<keyword evidence="1" id="KW-0472">Membrane</keyword>